<dbReference type="GO" id="GO:0016279">
    <property type="term" value="F:protein-lysine N-methyltransferase activity"/>
    <property type="evidence" value="ECO:0007669"/>
    <property type="project" value="InterPro"/>
</dbReference>
<accession>A0A2M7XCH6</accession>
<dbReference type="GO" id="GO:0032259">
    <property type="term" value="P:methylation"/>
    <property type="evidence" value="ECO:0007669"/>
    <property type="project" value="UniProtKB-KW"/>
</dbReference>
<sequence>MGIEQFRFLIAISRLRAKWAGVADKTDFIHGDFFKDLPKRADVLVTYLLPEMNAKILPILRKTYPSGTRLVSRDFRFLELEELERCEIGSTKLFLYRL</sequence>
<evidence type="ECO:0000313" key="5">
    <source>
        <dbReference type="Proteomes" id="UP000229385"/>
    </source>
</evidence>
<dbReference type="InterPro" id="IPR029063">
    <property type="entry name" value="SAM-dependent_MTases_sf"/>
</dbReference>
<dbReference type="AlphaFoldDB" id="A0A2M7XCH6"/>
<protein>
    <submittedName>
        <fullName evidence="4">Uncharacterized protein</fullName>
    </submittedName>
</protein>
<name>A0A2M7XCH6_9BACT</name>
<keyword evidence="1" id="KW-0489">Methyltransferase</keyword>
<dbReference type="SUPFAM" id="SSF53335">
    <property type="entry name" value="S-adenosyl-L-methionine-dependent methyltransferases"/>
    <property type="match status" value="1"/>
</dbReference>
<reference evidence="5" key="1">
    <citation type="submission" date="2017-09" db="EMBL/GenBank/DDBJ databases">
        <title>Depth-based differentiation of microbial function through sediment-hosted aquifers and enrichment of novel symbionts in the deep terrestrial subsurface.</title>
        <authorList>
            <person name="Probst A.J."/>
            <person name="Ladd B."/>
            <person name="Jarett J.K."/>
            <person name="Geller-Mcgrath D.E."/>
            <person name="Sieber C.M.K."/>
            <person name="Emerson J.B."/>
            <person name="Anantharaman K."/>
            <person name="Thomas B.C."/>
            <person name="Malmstrom R."/>
            <person name="Stieglmeier M."/>
            <person name="Klingl A."/>
            <person name="Woyke T."/>
            <person name="Ryan C.M."/>
            <person name="Banfield J.F."/>
        </authorList>
    </citation>
    <scope>NUCLEOTIDE SEQUENCE [LARGE SCALE GENOMIC DNA]</scope>
</reference>
<dbReference type="Proteomes" id="UP000229385">
    <property type="component" value="Unassembled WGS sequence"/>
</dbReference>
<organism evidence="4 5">
    <name type="scientific">Candidatus Uhrbacteria bacterium CG_4_9_14_3_um_filter_50_9</name>
    <dbReference type="NCBI Taxonomy" id="1975035"/>
    <lineage>
        <taxon>Bacteria</taxon>
        <taxon>Candidatus Uhriibacteriota</taxon>
    </lineage>
</organism>
<dbReference type="PANTHER" id="PTHR13610">
    <property type="entry name" value="METHYLTRANSFERASE DOMAIN-CONTAINING PROTEIN"/>
    <property type="match status" value="1"/>
</dbReference>
<dbReference type="EMBL" id="PFWU01000039">
    <property type="protein sequence ID" value="PJA45416.1"/>
    <property type="molecule type" value="Genomic_DNA"/>
</dbReference>
<gene>
    <name evidence="4" type="ORF">CO174_03260</name>
</gene>
<dbReference type="PANTHER" id="PTHR13610:SF11">
    <property type="entry name" value="METHYLTRANSFERASE DOMAIN-CONTAINING PROTEIN"/>
    <property type="match status" value="1"/>
</dbReference>
<keyword evidence="2" id="KW-0808">Transferase</keyword>
<dbReference type="Gene3D" id="3.40.50.150">
    <property type="entry name" value="Vaccinia Virus protein VP39"/>
    <property type="match status" value="1"/>
</dbReference>
<comment type="caution">
    <text evidence="4">The sequence shown here is derived from an EMBL/GenBank/DDBJ whole genome shotgun (WGS) entry which is preliminary data.</text>
</comment>
<evidence type="ECO:0000313" key="4">
    <source>
        <dbReference type="EMBL" id="PJA45416.1"/>
    </source>
</evidence>
<dbReference type="InterPro" id="IPR026170">
    <property type="entry name" value="FAM173A/B"/>
</dbReference>
<proteinExistence type="predicted"/>
<evidence type="ECO:0000256" key="3">
    <source>
        <dbReference type="ARBA" id="ARBA00022691"/>
    </source>
</evidence>
<evidence type="ECO:0000256" key="2">
    <source>
        <dbReference type="ARBA" id="ARBA00022679"/>
    </source>
</evidence>
<keyword evidence="3" id="KW-0949">S-adenosyl-L-methionine</keyword>
<evidence type="ECO:0000256" key="1">
    <source>
        <dbReference type="ARBA" id="ARBA00022603"/>
    </source>
</evidence>